<protein>
    <submittedName>
        <fullName evidence="1">Uncharacterized protein</fullName>
    </submittedName>
</protein>
<gene>
    <name evidence="1" type="ORF">NIES21_57330</name>
</gene>
<proteinExistence type="predicted"/>
<reference evidence="1 2" key="1">
    <citation type="submission" date="2017-06" db="EMBL/GenBank/DDBJ databases">
        <title>Genome sequencing of cyanobaciteial culture collection at National Institute for Environmental Studies (NIES).</title>
        <authorList>
            <person name="Hirose Y."/>
            <person name="Shimura Y."/>
            <person name="Fujisawa T."/>
            <person name="Nakamura Y."/>
            <person name="Kawachi M."/>
        </authorList>
    </citation>
    <scope>NUCLEOTIDE SEQUENCE [LARGE SCALE GENOMIC DNA]</scope>
    <source>
        <strain evidence="1 2">NIES-21</strain>
        <plasmid evidence="2">Plasmid1 dna</plasmid>
    </source>
</reference>
<keyword evidence="1" id="KW-0614">Plasmid</keyword>
<evidence type="ECO:0000313" key="2">
    <source>
        <dbReference type="Proteomes" id="UP000218287"/>
    </source>
</evidence>
<accession>A0A1Z4GQV4</accession>
<dbReference type="EMBL" id="AP018175">
    <property type="protein sequence ID" value="BAY19863.1"/>
    <property type="molecule type" value="Genomic_DNA"/>
</dbReference>
<geneLocation type="plasmid" evidence="2">
    <name>Plasmid1 dna</name>
</geneLocation>
<keyword evidence="2" id="KW-1185">Reference proteome</keyword>
<name>A0A1Z4GQV4_9CYAN</name>
<sequence>MIVRKSTLEAGVKQVSHHEEVSREQIFLLHETIKFIPAQNQRTIQQFPDAPKSGSGIR</sequence>
<organism evidence="1 2">
    <name type="scientific">Anabaenopsis circularis NIES-21</name>
    <dbReference type="NCBI Taxonomy" id="1085406"/>
    <lineage>
        <taxon>Bacteria</taxon>
        <taxon>Bacillati</taxon>
        <taxon>Cyanobacteriota</taxon>
        <taxon>Cyanophyceae</taxon>
        <taxon>Nostocales</taxon>
        <taxon>Nodulariaceae</taxon>
        <taxon>Anabaenopsis</taxon>
    </lineage>
</organism>
<dbReference type="AlphaFoldDB" id="A0A1Z4GQV4"/>
<dbReference type="Proteomes" id="UP000218287">
    <property type="component" value="Plasmid Plasmid1 dna"/>
</dbReference>
<evidence type="ECO:0000313" key="1">
    <source>
        <dbReference type="EMBL" id="BAY19863.1"/>
    </source>
</evidence>